<comment type="subcellular location">
    <subcellularLocation>
        <location evidence="3">Cytoplasm</location>
    </subcellularLocation>
    <text evidence="3">The tmRNA-SmpB complex associates with stalled 70S ribosomes.</text>
</comment>
<dbReference type="SUPFAM" id="SSF74982">
    <property type="entry name" value="Small protein B (SmpB)"/>
    <property type="match status" value="1"/>
</dbReference>
<keyword evidence="1 3" id="KW-0963">Cytoplasm</keyword>
<dbReference type="InterPro" id="IPR000037">
    <property type="entry name" value="SsrA-bd_prot"/>
</dbReference>
<organism evidence="5 6">
    <name type="scientific">Candidatus Ryanbacteria bacterium RIFCSPHIGHO2_01_FULL_45_22</name>
    <dbReference type="NCBI Taxonomy" id="1802114"/>
    <lineage>
        <taxon>Bacteria</taxon>
        <taxon>Candidatus Ryaniibacteriota</taxon>
    </lineage>
</organism>
<dbReference type="GO" id="GO:0070929">
    <property type="term" value="P:trans-translation"/>
    <property type="evidence" value="ECO:0007669"/>
    <property type="project" value="UniProtKB-UniRule"/>
</dbReference>
<keyword evidence="2 3" id="KW-0694">RNA-binding</keyword>
<dbReference type="GO" id="GO:0070930">
    <property type="term" value="P:trans-translation-dependent protein tagging"/>
    <property type="evidence" value="ECO:0007669"/>
    <property type="project" value="TreeGrafter"/>
</dbReference>
<accession>A0A1G2G0W5</accession>
<evidence type="ECO:0000256" key="3">
    <source>
        <dbReference type="HAMAP-Rule" id="MF_00023"/>
    </source>
</evidence>
<gene>
    <name evidence="3" type="primary">smpB</name>
    <name evidence="5" type="ORF">A2719_05555</name>
</gene>
<dbReference type="Gene3D" id="2.40.280.10">
    <property type="match status" value="1"/>
</dbReference>
<dbReference type="Pfam" id="PF01668">
    <property type="entry name" value="SmpB"/>
    <property type="match status" value="1"/>
</dbReference>
<dbReference type="EMBL" id="MHNK01000015">
    <property type="protein sequence ID" value="OGZ43461.1"/>
    <property type="molecule type" value="Genomic_DNA"/>
</dbReference>
<comment type="similarity">
    <text evidence="3">Belongs to the SmpB family.</text>
</comment>
<name>A0A1G2G0W5_9BACT</name>
<dbReference type="InterPro" id="IPR023620">
    <property type="entry name" value="SmpB"/>
</dbReference>
<dbReference type="PANTHER" id="PTHR30308:SF2">
    <property type="entry name" value="SSRA-BINDING PROTEIN"/>
    <property type="match status" value="1"/>
</dbReference>
<feature type="region of interest" description="Disordered" evidence="4">
    <location>
        <begin position="121"/>
        <end position="151"/>
    </location>
</feature>
<dbReference type="GO" id="GO:0005829">
    <property type="term" value="C:cytosol"/>
    <property type="evidence" value="ECO:0007669"/>
    <property type="project" value="TreeGrafter"/>
</dbReference>
<dbReference type="PROSITE" id="PS01317">
    <property type="entry name" value="SSRP"/>
    <property type="match status" value="1"/>
</dbReference>
<reference evidence="5 6" key="1">
    <citation type="journal article" date="2016" name="Nat. Commun.">
        <title>Thousands of microbial genomes shed light on interconnected biogeochemical processes in an aquifer system.</title>
        <authorList>
            <person name="Anantharaman K."/>
            <person name="Brown C.T."/>
            <person name="Hug L.A."/>
            <person name="Sharon I."/>
            <person name="Castelle C.J."/>
            <person name="Probst A.J."/>
            <person name="Thomas B.C."/>
            <person name="Singh A."/>
            <person name="Wilkins M.J."/>
            <person name="Karaoz U."/>
            <person name="Brodie E.L."/>
            <person name="Williams K.H."/>
            <person name="Hubbard S.S."/>
            <person name="Banfield J.F."/>
        </authorList>
    </citation>
    <scope>NUCLEOTIDE SEQUENCE [LARGE SCALE GENOMIC DNA]</scope>
</reference>
<dbReference type="AlphaFoldDB" id="A0A1G2G0W5"/>
<dbReference type="HAMAP" id="MF_00023">
    <property type="entry name" value="SmpB"/>
    <property type="match status" value="1"/>
</dbReference>
<dbReference type="PANTHER" id="PTHR30308">
    <property type="entry name" value="TMRNA-BINDING COMPONENT OF TRANS-TRANSLATION TAGGING COMPLEX"/>
    <property type="match status" value="1"/>
</dbReference>
<dbReference type="NCBIfam" id="NF003843">
    <property type="entry name" value="PRK05422.1"/>
    <property type="match status" value="1"/>
</dbReference>
<evidence type="ECO:0000256" key="2">
    <source>
        <dbReference type="ARBA" id="ARBA00022884"/>
    </source>
</evidence>
<dbReference type="STRING" id="1802114.A2719_05555"/>
<dbReference type="GO" id="GO:0003723">
    <property type="term" value="F:RNA binding"/>
    <property type="evidence" value="ECO:0007669"/>
    <property type="project" value="UniProtKB-UniRule"/>
</dbReference>
<dbReference type="NCBIfam" id="TIGR00086">
    <property type="entry name" value="smpB"/>
    <property type="match status" value="1"/>
</dbReference>
<dbReference type="CDD" id="cd09294">
    <property type="entry name" value="SmpB"/>
    <property type="match status" value="1"/>
</dbReference>
<proteinExistence type="inferred from homology"/>
<comment type="function">
    <text evidence="3">Required for rescue of stalled ribosomes mediated by trans-translation. Binds to transfer-messenger RNA (tmRNA), required for stable association of tmRNA with ribosomes. tmRNA and SmpB together mimic tRNA shape, replacing the anticodon stem-loop with SmpB. tmRNA is encoded by the ssrA gene; the 2 termini fold to resemble tRNA(Ala) and it encodes a 'tag peptide', a short internal open reading frame. During trans-translation Ala-aminoacylated tmRNA acts like a tRNA, entering the A-site of stalled ribosomes, displacing the stalled mRNA. The ribosome then switches to translate the ORF on the tmRNA; the nascent peptide is terminated with the 'tag peptide' encoded by the tmRNA and targeted for degradation. The ribosome is freed to recommence translation, which seems to be the essential function of trans-translation.</text>
</comment>
<evidence type="ECO:0000313" key="6">
    <source>
        <dbReference type="Proteomes" id="UP000177480"/>
    </source>
</evidence>
<sequence>MSSLAENKKAHFDYEILEIFEAGLVLEGHEVKSIKSGKSSIQGAYAIIRGNEAYVLGMHVPPYQTANTPHNYDPDRTRKLLLTKKEISYLTGKTAEKGLTLVPLQVYTKHGLCKLSLGLGKGKKTTDKRQTIKARESKRSVDRTLKGNIPE</sequence>
<evidence type="ECO:0000256" key="1">
    <source>
        <dbReference type="ARBA" id="ARBA00022490"/>
    </source>
</evidence>
<comment type="caution">
    <text evidence="5">The sequence shown here is derived from an EMBL/GenBank/DDBJ whole genome shotgun (WGS) entry which is preliminary data.</text>
</comment>
<dbReference type="InterPro" id="IPR020081">
    <property type="entry name" value="SsrA-bd_prot_CS"/>
</dbReference>
<dbReference type="Proteomes" id="UP000177480">
    <property type="component" value="Unassembled WGS sequence"/>
</dbReference>
<evidence type="ECO:0000256" key="4">
    <source>
        <dbReference type="SAM" id="MobiDB-lite"/>
    </source>
</evidence>
<protein>
    <recommendedName>
        <fullName evidence="3">SsrA-binding protein</fullName>
    </recommendedName>
    <alternativeName>
        <fullName evidence="3">Small protein B</fullName>
    </alternativeName>
</protein>
<evidence type="ECO:0000313" key="5">
    <source>
        <dbReference type="EMBL" id="OGZ43461.1"/>
    </source>
</evidence>
<feature type="compositionally biased region" description="Basic and acidic residues" evidence="4">
    <location>
        <begin position="124"/>
        <end position="145"/>
    </location>
</feature>